<dbReference type="EMBL" id="JAODBU010000007">
    <property type="protein sequence ID" value="MCT7399052.1"/>
    <property type="molecule type" value="Genomic_DNA"/>
</dbReference>
<dbReference type="Gene3D" id="1.20.1510.10">
    <property type="entry name" value="Cation efflux protein transmembrane domain"/>
    <property type="match status" value="1"/>
</dbReference>
<evidence type="ECO:0000256" key="2">
    <source>
        <dbReference type="ARBA" id="ARBA00008114"/>
    </source>
</evidence>
<keyword evidence="6 7" id="KW-0472">Membrane</keyword>
<feature type="transmembrane region" description="Helical" evidence="7">
    <location>
        <begin position="92"/>
        <end position="111"/>
    </location>
</feature>
<dbReference type="PANTHER" id="PTHR43840">
    <property type="entry name" value="MITOCHONDRIAL METAL TRANSPORTER 1-RELATED"/>
    <property type="match status" value="1"/>
</dbReference>
<dbReference type="SUPFAM" id="SSF161111">
    <property type="entry name" value="Cation efflux protein transmembrane domain-like"/>
    <property type="match status" value="1"/>
</dbReference>
<feature type="transmembrane region" description="Helical" evidence="7">
    <location>
        <begin position="131"/>
        <end position="150"/>
    </location>
</feature>
<dbReference type="InterPro" id="IPR002524">
    <property type="entry name" value="Cation_efflux"/>
</dbReference>
<dbReference type="Pfam" id="PF16916">
    <property type="entry name" value="ZT_dimer"/>
    <property type="match status" value="1"/>
</dbReference>
<evidence type="ECO:0000259" key="9">
    <source>
        <dbReference type="Pfam" id="PF16916"/>
    </source>
</evidence>
<evidence type="ECO:0000256" key="4">
    <source>
        <dbReference type="ARBA" id="ARBA00022692"/>
    </source>
</evidence>
<dbReference type="InterPro" id="IPR050291">
    <property type="entry name" value="CDF_Transporter"/>
</dbReference>
<comment type="similarity">
    <text evidence="2">Belongs to the cation diffusion facilitator (CDF) transporter (TC 2.A.4) family.</text>
</comment>
<reference evidence="10" key="1">
    <citation type="submission" date="2022-09" db="EMBL/GenBank/DDBJ databases">
        <title>Eubacterium sp. LFL-14 isolated from human feces.</title>
        <authorList>
            <person name="Liu F."/>
        </authorList>
    </citation>
    <scope>NUCLEOTIDE SEQUENCE</scope>
    <source>
        <strain evidence="10">LFL-14</strain>
    </source>
</reference>
<comment type="caution">
    <text evidence="10">The sequence shown here is derived from an EMBL/GenBank/DDBJ whole genome shotgun (WGS) entry which is preliminary data.</text>
</comment>
<keyword evidence="11" id="KW-1185">Reference proteome</keyword>
<evidence type="ECO:0000256" key="6">
    <source>
        <dbReference type="ARBA" id="ARBA00023136"/>
    </source>
</evidence>
<comment type="subcellular location">
    <subcellularLocation>
        <location evidence="1">Membrane</location>
        <topology evidence="1">Multi-pass membrane protein</topology>
    </subcellularLocation>
</comment>
<feature type="domain" description="Cation efflux protein transmembrane" evidence="8">
    <location>
        <begin position="30"/>
        <end position="222"/>
    </location>
</feature>
<feature type="transmembrane region" description="Helical" evidence="7">
    <location>
        <begin position="62"/>
        <end position="80"/>
    </location>
</feature>
<dbReference type="RefSeq" id="WP_260978708.1">
    <property type="nucleotide sequence ID" value="NZ_JAODBU010000007.1"/>
</dbReference>
<organism evidence="10 11">
    <name type="scientific">Eubacterium album</name>
    <dbReference type="NCBI Taxonomy" id="2978477"/>
    <lineage>
        <taxon>Bacteria</taxon>
        <taxon>Bacillati</taxon>
        <taxon>Bacillota</taxon>
        <taxon>Clostridia</taxon>
        <taxon>Eubacteriales</taxon>
        <taxon>Eubacteriaceae</taxon>
        <taxon>Eubacterium</taxon>
    </lineage>
</organism>
<keyword evidence="3" id="KW-0813">Transport</keyword>
<evidence type="ECO:0000313" key="10">
    <source>
        <dbReference type="EMBL" id="MCT7399052.1"/>
    </source>
</evidence>
<name>A0ABT2M3T1_9FIRM</name>
<dbReference type="PANTHER" id="PTHR43840:SF15">
    <property type="entry name" value="MITOCHONDRIAL METAL TRANSPORTER 1-RELATED"/>
    <property type="match status" value="1"/>
</dbReference>
<evidence type="ECO:0000259" key="8">
    <source>
        <dbReference type="Pfam" id="PF01545"/>
    </source>
</evidence>
<keyword evidence="5 7" id="KW-1133">Transmembrane helix</keyword>
<feature type="transmembrane region" description="Helical" evidence="7">
    <location>
        <begin position="194"/>
        <end position="214"/>
    </location>
</feature>
<feature type="transmembrane region" description="Helical" evidence="7">
    <location>
        <begin position="23"/>
        <end position="42"/>
    </location>
</feature>
<dbReference type="Pfam" id="PF01545">
    <property type="entry name" value="Cation_efflux"/>
    <property type="match status" value="1"/>
</dbReference>
<dbReference type="SUPFAM" id="SSF160240">
    <property type="entry name" value="Cation efflux protein cytoplasmic domain-like"/>
    <property type="match status" value="2"/>
</dbReference>
<proteinExistence type="inferred from homology"/>
<dbReference type="InterPro" id="IPR027469">
    <property type="entry name" value="Cation_efflux_TMD_sf"/>
</dbReference>
<evidence type="ECO:0000256" key="3">
    <source>
        <dbReference type="ARBA" id="ARBA00022448"/>
    </source>
</evidence>
<dbReference type="InterPro" id="IPR027470">
    <property type="entry name" value="Cation_efflux_CTD"/>
</dbReference>
<dbReference type="InterPro" id="IPR058533">
    <property type="entry name" value="Cation_efflux_TM"/>
</dbReference>
<protein>
    <submittedName>
        <fullName evidence="10">Cation diffusion facilitator family transporter</fullName>
    </submittedName>
</protein>
<keyword evidence="4 7" id="KW-0812">Transmembrane</keyword>
<dbReference type="NCBIfam" id="TIGR01297">
    <property type="entry name" value="CDF"/>
    <property type="match status" value="1"/>
</dbReference>
<evidence type="ECO:0000256" key="5">
    <source>
        <dbReference type="ARBA" id="ARBA00022989"/>
    </source>
</evidence>
<gene>
    <name evidence="10" type="ORF">N5B56_08150</name>
</gene>
<accession>A0ABT2M3T1</accession>
<dbReference type="InterPro" id="IPR036837">
    <property type="entry name" value="Cation_efflux_CTD_sf"/>
</dbReference>
<evidence type="ECO:0000313" key="11">
    <source>
        <dbReference type="Proteomes" id="UP001431199"/>
    </source>
</evidence>
<feature type="domain" description="Cation efflux protein cytoplasmic" evidence="9">
    <location>
        <begin position="226"/>
        <end position="302"/>
    </location>
</feature>
<sequence length="389" mass="42940">MVTALAKIFLKDVKMNDSQGRKAYGTLCSVVGIFLNICLFVGKYFAGVLTGAISITADAFNNLSDAGSSIITLVGFWFAGKKPDTEHPFGHGRFEYVSGMAVSCLIILMGLELAKSSVDKIIHPQELESSILAITILLISICVKLYMAFYNTGIGKKIDSVTMKATAIDSLSDSVATTVVLICVLVNMKFGINIDGICGLLVAILIIYAGIGAFKDTISPLLGKIPEPELVDKIHDIVMKHELVYGIHDLVVHDYGPGRMMISLHTEVPGNENVYKLHDMIDNIESELQEKIGCEAVIHMDPIEVDNQVVTDTRSKVENIVKSIDEHMSIHDFRMITGDTHTNLIFDVVVPFCVEKKHDEIKNNIEEKISELDDKYRVVMKIEEDYIGN</sequence>
<evidence type="ECO:0000256" key="7">
    <source>
        <dbReference type="SAM" id="Phobius"/>
    </source>
</evidence>
<dbReference type="Gene3D" id="3.30.70.1350">
    <property type="entry name" value="Cation efflux protein, cytoplasmic domain"/>
    <property type="match status" value="1"/>
</dbReference>
<evidence type="ECO:0000256" key="1">
    <source>
        <dbReference type="ARBA" id="ARBA00004141"/>
    </source>
</evidence>
<dbReference type="Proteomes" id="UP001431199">
    <property type="component" value="Unassembled WGS sequence"/>
</dbReference>